<sequence length="566" mass="64585">MGTTSANFSGTNDGSQIVYNYGTVHTSSGRPEAAQQDIDKDVRRSLAFPEMFDRKDNLDPRHGNTCQWILELEEYRSWRSRPCGLLWIKGKPGAGKSTLMAFLHNRLERPDKSPETRLEFFFSARGTELQHTSLGMFRSLLNQIFDGDETVRPLVREFYNQRCRLLGGQRTWEWRLNKLQELLADTILASAKRKPIIVFVDALDEAGVTSARQLAQYFHQLVDRAEEASLPLQVYISCRHYPIVETSQVTEISVEDHNEGDLAAYIRDLLTNTNVAERVGQQAMDSMVRKLIWKANGVFQWAHITMPSITQDILDGQNFEEITCWLNEVPAELDKLYAYILSHLIQSRTREQSILFLQWVCFAERPLTVVEMRYALAAPNAPPIPLQPAWEKLPDFVDDDDRMVKKVKALSGGLAEIVPGLNQKPDKTIQVVHESVRDFFHERGLALLYPDLSNSILSSNETLISQCQATLYRSCLVYLAAAFSPRKTRGRNSTPQEKGLRNDPFLHYTSMNIFIHAEKAGQSRVGALQNELDILHQVIPRWVEAWPLLRTHSLELQPETGTQSYI</sequence>
<keyword evidence="4" id="KW-1185">Reference proteome</keyword>
<dbReference type="Gene3D" id="3.40.50.300">
    <property type="entry name" value="P-loop containing nucleotide triphosphate hydrolases"/>
    <property type="match status" value="1"/>
</dbReference>
<dbReference type="InterPro" id="IPR027417">
    <property type="entry name" value="P-loop_NTPase"/>
</dbReference>
<feature type="domain" description="Nephrocystin 3-like N-terminal" evidence="2">
    <location>
        <begin position="64"/>
        <end position="239"/>
    </location>
</feature>
<dbReference type="PANTHER" id="PTHR10039:SF5">
    <property type="entry name" value="NACHT DOMAIN-CONTAINING PROTEIN"/>
    <property type="match status" value="1"/>
</dbReference>
<evidence type="ECO:0000313" key="3">
    <source>
        <dbReference type="EMBL" id="CAG8133409.1"/>
    </source>
</evidence>
<dbReference type="AlphaFoldDB" id="A0A9W4HRQ9"/>
<accession>A0A9W4HRQ9</accession>
<dbReference type="OrthoDB" id="194358at2759"/>
<comment type="caution">
    <text evidence="3">The sequence shown here is derived from an EMBL/GenBank/DDBJ whole genome shotgun (WGS) entry which is preliminary data.</text>
</comment>
<reference evidence="3" key="1">
    <citation type="submission" date="2021-07" db="EMBL/GenBank/DDBJ databases">
        <authorList>
            <person name="Branca A.L. A."/>
        </authorList>
    </citation>
    <scope>NUCLEOTIDE SEQUENCE</scope>
</reference>
<dbReference type="Proteomes" id="UP001153618">
    <property type="component" value="Unassembled WGS sequence"/>
</dbReference>
<protein>
    <recommendedName>
        <fullName evidence="2">Nephrocystin 3-like N-terminal domain-containing protein</fullName>
    </recommendedName>
</protein>
<dbReference type="Pfam" id="PF24883">
    <property type="entry name" value="NPHP3_N"/>
    <property type="match status" value="1"/>
</dbReference>
<gene>
    <name evidence="3" type="ORF">POLS_LOCUS5580</name>
</gene>
<dbReference type="InterPro" id="IPR056884">
    <property type="entry name" value="NPHP3-like_N"/>
</dbReference>
<dbReference type="PANTHER" id="PTHR10039">
    <property type="entry name" value="AMELOGENIN"/>
    <property type="match status" value="1"/>
</dbReference>
<evidence type="ECO:0000256" key="1">
    <source>
        <dbReference type="ARBA" id="ARBA00022737"/>
    </source>
</evidence>
<dbReference type="EMBL" id="CAJVOS010000027">
    <property type="protein sequence ID" value="CAG8133409.1"/>
    <property type="molecule type" value="Genomic_DNA"/>
</dbReference>
<keyword evidence="1" id="KW-0677">Repeat</keyword>
<name>A0A9W4HRQ9_PENOL</name>
<organism evidence="3 4">
    <name type="scientific">Penicillium olsonii</name>
    <dbReference type="NCBI Taxonomy" id="99116"/>
    <lineage>
        <taxon>Eukaryota</taxon>
        <taxon>Fungi</taxon>
        <taxon>Dikarya</taxon>
        <taxon>Ascomycota</taxon>
        <taxon>Pezizomycotina</taxon>
        <taxon>Eurotiomycetes</taxon>
        <taxon>Eurotiomycetidae</taxon>
        <taxon>Eurotiales</taxon>
        <taxon>Aspergillaceae</taxon>
        <taxon>Penicillium</taxon>
    </lineage>
</organism>
<evidence type="ECO:0000313" key="4">
    <source>
        <dbReference type="Proteomes" id="UP001153618"/>
    </source>
</evidence>
<proteinExistence type="predicted"/>
<evidence type="ECO:0000259" key="2">
    <source>
        <dbReference type="Pfam" id="PF24883"/>
    </source>
</evidence>
<dbReference type="SUPFAM" id="SSF52540">
    <property type="entry name" value="P-loop containing nucleoside triphosphate hydrolases"/>
    <property type="match status" value="1"/>
</dbReference>